<comment type="caution">
    <text evidence="2">The sequence shown here is derived from an EMBL/GenBank/DDBJ whole genome shotgun (WGS) entry which is preliminary data.</text>
</comment>
<accession>A0A9Q5ZH20</accession>
<evidence type="ECO:0000313" key="3">
    <source>
        <dbReference type="Proteomes" id="UP000222310"/>
    </source>
</evidence>
<dbReference type="GeneID" id="71769139"/>
<dbReference type="Proteomes" id="UP000222310">
    <property type="component" value="Unassembled WGS sequence"/>
</dbReference>
<protein>
    <submittedName>
        <fullName evidence="2">Uncharacterized protein</fullName>
    </submittedName>
</protein>
<organism evidence="2 3">
    <name type="scientific">Nostoc linckia z8</name>
    <dbReference type="NCBI Taxonomy" id="1628746"/>
    <lineage>
        <taxon>Bacteria</taxon>
        <taxon>Bacillati</taxon>
        <taxon>Cyanobacteriota</taxon>
        <taxon>Cyanophyceae</taxon>
        <taxon>Nostocales</taxon>
        <taxon>Nostocaceae</taxon>
        <taxon>Nostoc</taxon>
    </lineage>
</organism>
<feature type="region of interest" description="Disordered" evidence="1">
    <location>
        <begin position="180"/>
        <end position="214"/>
    </location>
</feature>
<evidence type="ECO:0000256" key="1">
    <source>
        <dbReference type="SAM" id="MobiDB-lite"/>
    </source>
</evidence>
<proteinExistence type="predicted"/>
<name>A0A9Q5ZH20_NOSLI</name>
<sequence>MTAKSRQSIGSKFNRPHTIIPEEDTIWAIDQKPCVLRFWQQCWLADPYGSRWMKLATNLSDSAFRFARRVLETASLFTFRRISFGSDGRTSVWEVKNLHGARVKDFWQSKKNEANTASNKADNISDEANIAINEPDTVTQNQSEQAFDVPSQTPQQHITNSSKEFVMCDSSKEEAIAPLEGASPPSVESVEQKEKDLSMPTDTHNPHEGTYSPAPVTLNQDEIFNWLDRADAGVCPPLWVIQYLLDSKYYFSMRDSLTKFGQQWNVSVVNYQVQKSSEAGSMVANNFTKSQVRPARIHKLKLAQTLGENPGFEYLKECWDDDPALRIVIKKLVAKFPEWGFTIAGEDLIDDC</sequence>
<dbReference type="EMBL" id="LAHD01000002">
    <property type="protein sequence ID" value="PHK07236.1"/>
    <property type="molecule type" value="Genomic_DNA"/>
</dbReference>
<dbReference type="AlphaFoldDB" id="A0A9Q5ZH20"/>
<evidence type="ECO:0000313" key="2">
    <source>
        <dbReference type="EMBL" id="PHK07236.1"/>
    </source>
</evidence>
<reference evidence="2 3" key="1">
    <citation type="submission" date="2015-02" db="EMBL/GenBank/DDBJ databases">
        <title>Nostoc linckia genome annotation.</title>
        <authorList>
            <person name="Zhou Z."/>
        </authorList>
    </citation>
    <scope>NUCLEOTIDE SEQUENCE [LARGE SCALE GENOMIC DNA]</scope>
    <source>
        <strain evidence="3">z8</strain>
    </source>
</reference>
<gene>
    <name evidence="2" type="ORF">VF08_01130</name>
</gene>
<dbReference type="RefSeq" id="WP_244917934.1">
    <property type="nucleotide sequence ID" value="NZ_LAHD01000002.1"/>
</dbReference>